<dbReference type="Gene3D" id="3.30.70.330">
    <property type="match status" value="1"/>
</dbReference>
<gene>
    <name evidence="3" type="ORF">QTP70_031866</name>
</gene>
<evidence type="ECO:0000313" key="3">
    <source>
        <dbReference type="EMBL" id="KAK3543955.1"/>
    </source>
</evidence>
<dbReference type="GO" id="GO:0005737">
    <property type="term" value="C:cytoplasm"/>
    <property type="evidence" value="ECO:0007669"/>
    <property type="project" value="TreeGrafter"/>
</dbReference>
<organism evidence="3 4">
    <name type="scientific">Hemibagrus guttatus</name>
    <dbReference type="NCBI Taxonomy" id="175788"/>
    <lineage>
        <taxon>Eukaryota</taxon>
        <taxon>Metazoa</taxon>
        <taxon>Chordata</taxon>
        <taxon>Craniata</taxon>
        <taxon>Vertebrata</taxon>
        <taxon>Euteleostomi</taxon>
        <taxon>Actinopterygii</taxon>
        <taxon>Neopterygii</taxon>
        <taxon>Teleostei</taxon>
        <taxon>Ostariophysi</taxon>
        <taxon>Siluriformes</taxon>
        <taxon>Bagridae</taxon>
        <taxon>Hemibagrus</taxon>
    </lineage>
</organism>
<dbReference type="EMBL" id="JAUCMX010000006">
    <property type="protein sequence ID" value="KAK3543955.1"/>
    <property type="molecule type" value="Genomic_DNA"/>
</dbReference>
<feature type="coiled-coil region" evidence="1">
    <location>
        <begin position="23"/>
        <end position="50"/>
    </location>
</feature>
<sequence length="382" mass="43857">MSGLEEQVNGEQLVQKLAKDQDLTNAKEELEKWKKIVETIEREKDMLVLEKMDTDEAKKKAQQEVMNLMRAGEQLVASFTDKIKDIQAEISTMTKANQELQKKLQQHKEELKTKKTETDNLQQRFKIKAEIPEKRMKFTRIEDEEENESDVEEDIRAVFTIIQRPSFLLNGGEALITFEEEKVADQILRLPKCTVACDKTKSEVKPSTITLEPSVKFEVHINMSKRTIKFSNAFALLPEERMRDRLELSFSKPSRGGGEVERIKYNVKTGAGHITFLNTGVAEKLTLMGNFYIDAPTEMEVTVAPLYDYQLKKFQTFSGVPKRTVLLRGIQDVSDEEDMQDHLEIHFQKPSNYGGEVESIKYISSGKKRKAFFNEDCAEAEA</sequence>
<dbReference type="InterPro" id="IPR012677">
    <property type="entry name" value="Nucleotide-bd_a/b_plait_sf"/>
</dbReference>
<name>A0AAE0R5Z2_9TELE</name>
<proteinExistence type="predicted"/>
<reference evidence="3" key="1">
    <citation type="submission" date="2023-06" db="EMBL/GenBank/DDBJ databases">
        <title>Male Hemibagrus guttatus genome.</title>
        <authorList>
            <person name="Bian C."/>
        </authorList>
    </citation>
    <scope>NUCLEOTIDE SEQUENCE</scope>
    <source>
        <strain evidence="3">Male_cb2023</strain>
        <tissue evidence="3">Muscle</tissue>
    </source>
</reference>
<dbReference type="PANTHER" id="PTHR15225:SF4">
    <property type="entry name" value="N-MYC-INTERACTOR"/>
    <property type="match status" value="1"/>
</dbReference>
<keyword evidence="1" id="KW-0175">Coiled coil</keyword>
<dbReference type="InterPro" id="IPR009909">
    <property type="entry name" value="Nmi/IFP35_dom"/>
</dbReference>
<protein>
    <recommendedName>
        <fullName evidence="2">NID domain-containing protein</fullName>
    </recommendedName>
</protein>
<feature type="coiled-coil region" evidence="1">
    <location>
        <begin position="83"/>
        <end position="124"/>
    </location>
</feature>
<accession>A0AAE0R5Z2</accession>
<feature type="domain" description="NID" evidence="2">
    <location>
        <begin position="274"/>
        <end position="359"/>
    </location>
</feature>
<keyword evidence="4" id="KW-1185">Reference proteome</keyword>
<dbReference type="AlphaFoldDB" id="A0AAE0R5Z2"/>
<feature type="domain" description="NID" evidence="2">
    <location>
        <begin position="174"/>
        <end position="261"/>
    </location>
</feature>
<dbReference type="Pfam" id="PF07292">
    <property type="entry name" value="NID"/>
    <property type="match status" value="2"/>
</dbReference>
<evidence type="ECO:0000259" key="2">
    <source>
        <dbReference type="Pfam" id="PF07292"/>
    </source>
</evidence>
<dbReference type="Proteomes" id="UP001274896">
    <property type="component" value="Unassembled WGS sequence"/>
</dbReference>
<comment type="caution">
    <text evidence="3">The sequence shown here is derived from an EMBL/GenBank/DDBJ whole genome shotgun (WGS) entry which is preliminary data.</text>
</comment>
<dbReference type="PANTHER" id="PTHR15225">
    <property type="entry name" value="INTERFERON-INDUCED PROTEIN 35/NMI N-MYC/STAT INTERACTING PROTEIN"/>
    <property type="match status" value="1"/>
</dbReference>
<evidence type="ECO:0000313" key="4">
    <source>
        <dbReference type="Proteomes" id="UP001274896"/>
    </source>
</evidence>
<evidence type="ECO:0000256" key="1">
    <source>
        <dbReference type="SAM" id="Coils"/>
    </source>
</evidence>